<dbReference type="Proteomes" id="UP000054826">
    <property type="component" value="Unassembled WGS sequence"/>
</dbReference>
<organism evidence="2 3">
    <name type="scientific">Trichinella pseudospiralis</name>
    <name type="common">Parasitic roundworm</name>
    <dbReference type="NCBI Taxonomy" id="6337"/>
    <lineage>
        <taxon>Eukaryota</taxon>
        <taxon>Metazoa</taxon>
        <taxon>Ecdysozoa</taxon>
        <taxon>Nematoda</taxon>
        <taxon>Enoplea</taxon>
        <taxon>Dorylaimia</taxon>
        <taxon>Trichinellida</taxon>
        <taxon>Trichinellidae</taxon>
        <taxon>Trichinella</taxon>
    </lineage>
</organism>
<dbReference type="AlphaFoldDB" id="A0A0V1J8U2"/>
<gene>
    <name evidence="2" type="ORF">T4B_2227</name>
    <name evidence="1" type="ORF">T4C_1853</name>
</gene>
<dbReference type="EMBL" id="JYDV01000152">
    <property type="protein sequence ID" value="KRZ28531.1"/>
    <property type="molecule type" value="Genomic_DNA"/>
</dbReference>
<evidence type="ECO:0000313" key="3">
    <source>
        <dbReference type="Proteomes" id="UP000054805"/>
    </source>
</evidence>
<dbReference type="EMBL" id="JYDS01000025">
    <property type="protein sequence ID" value="KRZ31401.1"/>
    <property type="molecule type" value="Genomic_DNA"/>
</dbReference>
<name>A0A0V1J8U2_TRIPS</name>
<keyword evidence="3" id="KW-1185">Reference proteome</keyword>
<proteinExistence type="predicted"/>
<reference evidence="3 4" key="1">
    <citation type="submission" date="2015-01" db="EMBL/GenBank/DDBJ databases">
        <title>Evolution of Trichinella species and genotypes.</title>
        <authorList>
            <person name="Korhonen P.K."/>
            <person name="Edoardo P."/>
            <person name="Giuseppe L.R."/>
            <person name="Gasser R.B."/>
        </authorList>
    </citation>
    <scope>NUCLEOTIDE SEQUENCE [LARGE SCALE GENOMIC DNA]</scope>
    <source>
        <strain evidence="1">ISS176</strain>
        <strain evidence="2">ISS588</strain>
    </source>
</reference>
<accession>A0A0V1J8U2</accession>
<comment type="caution">
    <text evidence="2">The sequence shown here is derived from an EMBL/GenBank/DDBJ whole genome shotgun (WGS) entry which is preliminary data.</text>
</comment>
<protein>
    <submittedName>
        <fullName evidence="2">Uncharacterized protein</fullName>
    </submittedName>
</protein>
<dbReference type="Proteomes" id="UP000054805">
    <property type="component" value="Unassembled WGS sequence"/>
</dbReference>
<evidence type="ECO:0000313" key="2">
    <source>
        <dbReference type="EMBL" id="KRZ31401.1"/>
    </source>
</evidence>
<evidence type="ECO:0000313" key="4">
    <source>
        <dbReference type="Proteomes" id="UP000054826"/>
    </source>
</evidence>
<evidence type="ECO:0000313" key="1">
    <source>
        <dbReference type="EMBL" id="KRZ28531.1"/>
    </source>
</evidence>
<sequence>MQWCLLKRLLNQSLTGNLSFVDFFFSSQKSFSASDQCNFFGANLGGKAINQDLLLRSLE</sequence>